<keyword evidence="2" id="KW-1185">Reference proteome</keyword>
<name>A0AAD7FAJ2_9AGAR</name>
<organism evidence="1 2">
    <name type="scientific">Roridomyces roridus</name>
    <dbReference type="NCBI Taxonomy" id="1738132"/>
    <lineage>
        <taxon>Eukaryota</taxon>
        <taxon>Fungi</taxon>
        <taxon>Dikarya</taxon>
        <taxon>Basidiomycota</taxon>
        <taxon>Agaricomycotina</taxon>
        <taxon>Agaricomycetes</taxon>
        <taxon>Agaricomycetidae</taxon>
        <taxon>Agaricales</taxon>
        <taxon>Marasmiineae</taxon>
        <taxon>Mycenaceae</taxon>
        <taxon>Roridomyces</taxon>
    </lineage>
</organism>
<dbReference type="Gene3D" id="1.20.1280.50">
    <property type="match status" value="1"/>
</dbReference>
<accession>A0AAD7FAJ2</accession>
<dbReference type="Proteomes" id="UP001221142">
    <property type="component" value="Unassembled WGS sequence"/>
</dbReference>
<protein>
    <recommendedName>
        <fullName evidence="3">F-box domain-containing protein</fullName>
    </recommendedName>
</protein>
<comment type="caution">
    <text evidence="1">The sequence shown here is derived from an EMBL/GenBank/DDBJ whole genome shotgun (WGS) entry which is preliminary data.</text>
</comment>
<evidence type="ECO:0000313" key="1">
    <source>
        <dbReference type="EMBL" id="KAJ7609012.1"/>
    </source>
</evidence>
<gene>
    <name evidence="1" type="ORF">FB45DRAFT_373478</name>
</gene>
<evidence type="ECO:0008006" key="3">
    <source>
        <dbReference type="Google" id="ProtNLM"/>
    </source>
</evidence>
<reference evidence="1" key="1">
    <citation type="submission" date="2023-03" db="EMBL/GenBank/DDBJ databases">
        <title>Massive genome expansion in bonnet fungi (Mycena s.s.) driven by repeated elements and novel gene families across ecological guilds.</title>
        <authorList>
            <consortium name="Lawrence Berkeley National Laboratory"/>
            <person name="Harder C.B."/>
            <person name="Miyauchi S."/>
            <person name="Viragh M."/>
            <person name="Kuo A."/>
            <person name="Thoen E."/>
            <person name="Andreopoulos B."/>
            <person name="Lu D."/>
            <person name="Skrede I."/>
            <person name="Drula E."/>
            <person name="Henrissat B."/>
            <person name="Morin E."/>
            <person name="Kohler A."/>
            <person name="Barry K."/>
            <person name="LaButti K."/>
            <person name="Morin E."/>
            <person name="Salamov A."/>
            <person name="Lipzen A."/>
            <person name="Mereny Z."/>
            <person name="Hegedus B."/>
            <person name="Baldrian P."/>
            <person name="Stursova M."/>
            <person name="Weitz H."/>
            <person name="Taylor A."/>
            <person name="Grigoriev I.V."/>
            <person name="Nagy L.G."/>
            <person name="Martin F."/>
            <person name="Kauserud H."/>
        </authorList>
    </citation>
    <scope>NUCLEOTIDE SEQUENCE</scope>
    <source>
        <strain evidence="1">9284</strain>
    </source>
</reference>
<sequence>MTLSCSQCGSPYLPKPQTIPATSETLERCQRLVKLNEAPGSAELAFIRALVSDTGTRLEYLDNEISRLRDRLDQLQGQRMQLWEYHSPYVPILSPLRRMPPEILVQIFLWTLPSFHERSGGVSDTQKSPWTPSRVSSRWREISLSTPSLWTTVHIDFVHEEDPLHSDILQTELQRSATLNLKAHFYGEEEADSADQLKLFDLLSKHSARWEALTIQLSSALVPRLAQLRGRLPSLRWLWLQWDSEQSQVGVDSITCFKSAPSLVDASVITKSRFIPIYVPAHQLTSYHLHGPLKMHLHVLKLAPNIVDARVVIPDLDDEEPWPEPSDQAIDLLHLRRLYVSDEQILGHLRAPRLAQLGIWVSEEETLVQELDAFFIRSACAPPELYLKGIGSVNITLDVLKKHPFIAALALVFFHGGVDVMEAHLTVLAHAPESEHLREICFGAVSTAADPMPIDYPLFLRMLKSRRRSSRCSLRAASFFAMKGPDPDPVTLAGLEELRDGGLDLRVESGLGAQLRINEWENVSQWNMQ</sequence>
<proteinExistence type="predicted"/>
<dbReference type="AlphaFoldDB" id="A0AAD7FAJ2"/>
<evidence type="ECO:0000313" key="2">
    <source>
        <dbReference type="Proteomes" id="UP001221142"/>
    </source>
</evidence>
<dbReference type="EMBL" id="JARKIF010000042">
    <property type="protein sequence ID" value="KAJ7609012.1"/>
    <property type="molecule type" value="Genomic_DNA"/>
</dbReference>